<reference evidence="1 2" key="1">
    <citation type="submission" date="2017-09" db="EMBL/GenBank/DDBJ databases">
        <title>Biodiversity and function of Thalassospira species in the particle-attached aromatic-hydrocarbon-degrading consortia from the surface seawater of the China South Sea.</title>
        <authorList>
            <person name="Dong C."/>
            <person name="Lai Q."/>
            <person name="Shao Z."/>
        </authorList>
    </citation>
    <scope>NUCLEOTIDE SEQUENCE [LARGE SCALE GENOMIC DNA]</scope>
    <source>
        <strain evidence="1 2">139Z-12</strain>
    </source>
</reference>
<dbReference type="RefSeq" id="WP_101299252.1">
    <property type="nucleotide sequence ID" value="NZ_NXGX01000001.1"/>
</dbReference>
<sequence length="227" mass="25069">MGNNSQNILVVAAHSDDEALGCGATIARHVAHGDNVAVISMTDGVGARDSGDSEILSRREAAEKSSQVLGFEWAAQGNFPDNALDTVPLIDLIKFIEVVKKERQPSLVYTHSFADLNIDHRRVCQAVLTAFRPQPDEVCQEIRCFETVSATDYGQNSGACAFSPNLFINIEPFWMKKVAALEAYHLEMREVPHSRSIEGLEILAKLRGFQNGIPMAEAFEVLRKIER</sequence>
<dbReference type="Proteomes" id="UP000233332">
    <property type="component" value="Unassembled WGS sequence"/>
</dbReference>
<dbReference type="AlphaFoldDB" id="A0A2N3LB29"/>
<dbReference type="SUPFAM" id="SSF102588">
    <property type="entry name" value="LmbE-like"/>
    <property type="match status" value="1"/>
</dbReference>
<protein>
    <submittedName>
        <fullName evidence="1">GlcNAc-PI de-N-acetylase</fullName>
    </submittedName>
</protein>
<evidence type="ECO:0000313" key="1">
    <source>
        <dbReference type="EMBL" id="PKR60063.1"/>
    </source>
</evidence>
<dbReference type="PANTHER" id="PTHR12993">
    <property type="entry name" value="N-ACETYLGLUCOSAMINYL-PHOSPHATIDYLINOSITOL DE-N-ACETYLASE-RELATED"/>
    <property type="match status" value="1"/>
</dbReference>
<dbReference type="InterPro" id="IPR024078">
    <property type="entry name" value="LmbE-like_dom_sf"/>
</dbReference>
<dbReference type="EMBL" id="NXGX01000001">
    <property type="protein sequence ID" value="PKR60063.1"/>
    <property type="molecule type" value="Genomic_DNA"/>
</dbReference>
<dbReference type="PANTHER" id="PTHR12993:SF11">
    <property type="entry name" value="N-ACETYLGLUCOSAMINYL-PHOSPHATIDYLINOSITOL DE-N-ACETYLASE"/>
    <property type="match status" value="1"/>
</dbReference>
<evidence type="ECO:0000313" key="2">
    <source>
        <dbReference type="Proteomes" id="UP000233332"/>
    </source>
</evidence>
<dbReference type="Gene3D" id="3.40.50.10320">
    <property type="entry name" value="LmbE-like"/>
    <property type="match status" value="1"/>
</dbReference>
<dbReference type="InterPro" id="IPR003737">
    <property type="entry name" value="GlcNAc_PI_deacetylase-related"/>
</dbReference>
<proteinExistence type="predicted"/>
<accession>A0A2N3LB29</accession>
<keyword evidence="2" id="KW-1185">Reference proteome</keyword>
<comment type="caution">
    <text evidence="1">The sequence shown here is derived from an EMBL/GenBank/DDBJ whole genome shotgun (WGS) entry which is preliminary data.</text>
</comment>
<gene>
    <name evidence="1" type="ORF">COO92_01435</name>
</gene>
<organism evidence="1 2">
    <name type="scientific">Thalassospira lohafexi</name>
    <dbReference type="NCBI Taxonomy" id="744227"/>
    <lineage>
        <taxon>Bacteria</taxon>
        <taxon>Pseudomonadati</taxon>
        <taxon>Pseudomonadota</taxon>
        <taxon>Alphaproteobacteria</taxon>
        <taxon>Rhodospirillales</taxon>
        <taxon>Thalassospiraceae</taxon>
        <taxon>Thalassospira</taxon>
    </lineage>
</organism>
<dbReference type="Pfam" id="PF02585">
    <property type="entry name" value="PIG-L"/>
    <property type="match status" value="1"/>
</dbReference>
<name>A0A2N3LB29_9PROT</name>
<dbReference type="GO" id="GO:0016811">
    <property type="term" value="F:hydrolase activity, acting on carbon-nitrogen (but not peptide) bonds, in linear amides"/>
    <property type="evidence" value="ECO:0007669"/>
    <property type="project" value="TreeGrafter"/>
</dbReference>